<name>A0A024E6P3_9PSED</name>
<evidence type="ECO:0000313" key="1">
    <source>
        <dbReference type="EMBL" id="AHZ68266.1"/>
    </source>
</evidence>
<dbReference type="HOGENOM" id="CLU_3256571_0_0_6"/>
<reference evidence="1 2" key="1">
    <citation type="journal article" date="2012" name="J. Bacteriol.">
        <title>Genome sequence of cold-adapted Pseudomonas mandelii strain JR-1.</title>
        <authorList>
            <person name="Jang S.H."/>
            <person name="Kim J."/>
            <person name="Kim J."/>
            <person name="Hong S."/>
            <person name="Lee C."/>
        </authorList>
    </citation>
    <scope>NUCLEOTIDE SEQUENCE [LARGE SCALE GENOMIC DNA]</scope>
    <source>
        <strain evidence="1 2">JR-1</strain>
    </source>
</reference>
<protein>
    <submittedName>
        <fullName evidence="1">Uncharacterized protein</fullName>
    </submittedName>
</protein>
<proteinExistence type="predicted"/>
<organism evidence="1 2">
    <name type="scientific">Pseudomonas mandelii JR-1</name>
    <dbReference type="NCBI Taxonomy" id="1147786"/>
    <lineage>
        <taxon>Bacteria</taxon>
        <taxon>Pseudomonadati</taxon>
        <taxon>Pseudomonadota</taxon>
        <taxon>Gammaproteobacteria</taxon>
        <taxon>Pseudomonadales</taxon>
        <taxon>Pseudomonadaceae</taxon>
        <taxon>Pseudomonas</taxon>
    </lineage>
</organism>
<accession>A0A024E6P3</accession>
<dbReference type="EMBL" id="CP005960">
    <property type="protein sequence ID" value="AHZ68266.1"/>
    <property type="molecule type" value="Genomic_DNA"/>
</dbReference>
<gene>
    <name evidence="1" type="ORF">OU5_1187</name>
</gene>
<dbReference type="AlphaFoldDB" id="A0A024E6P3"/>
<sequence>MLEILNREQRSLSLKKKQRSDDMSQQSIPLILWHNTVQVKFL</sequence>
<dbReference type="Proteomes" id="UP000026913">
    <property type="component" value="Chromosome"/>
</dbReference>
<evidence type="ECO:0000313" key="2">
    <source>
        <dbReference type="Proteomes" id="UP000026913"/>
    </source>
</evidence>
<dbReference type="KEGG" id="pman:OU5_1187"/>